<evidence type="ECO:0000256" key="8">
    <source>
        <dbReference type="ARBA" id="ARBA00023136"/>
    </source>
</evidence>
<feature type="domain" description="ABC transporter" evidence="9">
    <location>
        <begin position="6"/>
        <end position="244"/>
    </location>
</feature>
<dbReference type="GO" id="GO:0016887">
    <property type="term" value="F:ATP hydrolysis activity"/>
    <property type="evidence" value="ECO:0007669"/>
    <property type="project" value="InterPro"/>
</dbReference>
<dbReference type="InterPro" id="IPR003439">
    <property type="entry name" value="ABC_transporter-like_ATP-bd"/>
</dbReference>
<dbReference type="FunFam" id="3.40.50.300:FF:000224">
    <property type="entry name" value="Energy-coupling factor transporter ATP-binding protein EcfA"/>
    <property type="match status" value="1"/>
</dbReference>
<organism evidence="10 11">
    <name type="scientific">Caldinitratiruptor microaerophilus</name>
    <dbReference type="NCBI Taxonomy" id="671077"/>
    <lineage>
        <taxon>Bacteria</taxon>
        <taxon>Bacillati</taxon>
        <taxon>Bacillota</taxon>
        <taxon>Clostridia</taxon>
        <taxon>Eubacteriales</taxon>
        <taxon>Symbiobacteriaceae</taxon>
        <taxon>Caldinitratiruptor</taxon>
    </lineage>
</organism>
<dbReference type="PROSITE" id="PS50893">
    <property type="entry name" value="ABC_TRANSPORTER_2"/>
    <property type="match status" value="1"/>
</dbReference>
<evidence type="ECO:0000256" key="7">
    <source>
        <dbReference type="ARBA" id="ARBA00022967"/>
    </source>
</evidence>
<dbReference type="PANTHER" id="PTHR43553:SF24">
    <property type="entry name" value="ENERGY-COUPLING FACTOR TRANSPORTER ATP-BINDING PROTEIN ECFA1"/>
    <property type="match status" value="1"/>
</dbReference>
<evidence type="ECO:0000256" key="1">
    <source>
        <dbReference type="ARBA" id="ARBA00004202"/>
    </source>
</evidence>
<dbReference type="PROSITE" id="PS00211">
    <property type="entry name" value="ABC_TRANSPORTER_1"/>
    <property type="match status" value="1"/>
</dbReference>
<proteinExistence type="inferred from homology"/>
<dbReference type="InterPro" id="IPR050095">
    <property type="entry name" value="ECF_ABC_transporter_ATP-bd"/>
</dbReference>
<dbReference type="KEGG" id="cmic:caldi_33410"/>
<reference evidence="10" key="1">
    <citation type="submission" date="2022-03" db="EMBL/GenBank/DDBJ databases">
        <title>Complete genome sequence of Caldinitratiruptor microaerophilus.</title>
        <authorList>
            <person name="Mukaiyama R."/>
            <person name="Nishiyama T."/>
            <person name="Ueda K."/>
        </authorList>
    </citation>
    <scope>NUCLEOTIDE SEQUENCE</scope>
    <source>
        <strain evidence="10">JCM 16183</strain>
    </source>
</reference>
<dbReference type="PANTHER" id="PTHR43553">
    <property type="entry name" value="HEAVY METAL TRANSPORTER"/>
    <property type="match status" value="1"/>
</dbReference>
<dbReference type="GO" id="GO:0043190">
    <property type="term" value="C:ATP-binding cassette (ABC) transporter complex"/>
    <property type="evidence" value="ECO:0007669"/>
    <property type="project" value="TreeGrafter"/>
</dbReference>
<evidence type="ECO:0000256" key="3">
    <source>
        <dbReference type="ARBA" id="ARBA00022448"/>
    </source>
</evidence>
<sequence>MAEPYVTVEDVTFRYPGGPSGPVLALDHVGLTVDRGEFVAVVGPNGSGKSTLARMLNVLLRPDEGRVRVGGLDTRDDANLWPIRDRVGMVFQNPDNQIVAAIVEEDVAFGPENRGLPPEEIRRRVDEALAAVGLTALRHRPPHLLSGGQKQRLAIAGALALRPVCLVLDEPTAMLDPQGRQEVLETVTRLCREAGVAVVLITHFMEEAVRADRVAVMEGGRVILTGPPAEVFRHADVLRRAHLDLPPAVHLAAALREAGVPLGADPLTLDDLVDELCRLYSTT</sequence>
<gene>
    <name evidence="10" type="primary">ecfA_2</name>
    <name evidence="10" type="ORF">caldi_33410</name>
</gene>
<dbReference type="Proteomes" id="UP001163687">
    <property type="component" value="Chromosome"/>
</dbReference>
<evidence type="ECO:0000313" key="11">
    <source>
        <dbReference type="Proteomes" id="UP001163687"/>
    </source>
</evidence>
<dbReference type="AlphaFoldDB" id="A0AA35G741"/>
<dbReference type="CDD" id="cd03225">
    <property type="entry name" value="ABC_cobalt_CbiO_domain1"/>
    <property type="match status" value="1"/>
</dbReference>
<keyword evidence="4" id="KW-1003">Cell membrane</keyword>
<accession>A0AA35G741</accession>
<evidence type="ECO:0000256" key="4">
    <source>
        <dbReference type="ARBA" id="ARBA00022475"/>
    </source>
</evidence>
<evidence type="ECO:0000256" key="6">
    <source>
        <dbReference type="ARBA" id="ARBA00022840"/>
    </source>
</evidence>
<dbReference type="InterPro" id="IPR027417">
    <property type="entry name" value="P-loop_NTPase"/>
</dbReference>
<keyword evidence="3" id="KW-0813">Transport</keyword>
<evidence type="ECO:0000259" key="9">
    <source>
        <dbReference type="PROSITE" id="PS50893"/>
    </source>
</evidence>
<dbReference type="Gene3D" id="3.40.50.300">
    <property type="entry name" value="P-loop containing nucleotide triphosphate hydrolases"/>
    <property type="match status" value="1"/>
</dbReference>
<protein>
    <submittedName>
        <fullName evidence="10">Energy-coupling factor transporter ATP-binding protein EcfA</fullName>
    </submittedName>
</protein>
<name>A0AA35G741_9FIRM</name>
<dbReference type="SUPFAM" id="SSF52540">
    <property type="entry name" value="P-loop containing nucleoside triphosphate hydrolases"/>
    <property type="match status" value="1"/>
</dbReference>
<keyword evidence="7" id="KW-1278">Translocase</keyword>
<dbReference type="GO" id="GO:0042626">
    <property type="term" value="F:ATPase-coupled transmembrane transporter activity"/>
    <property type="evidence" value="ECO:0007669"/>
    <property type="project" value="TreeGrafter"/>
</dbReference>
<evidence type="ECO:0000256" key="5">
    <source>
        <dbReference type="ARBA" id="ARBA00022741"/>
    </source>
</evidence>
<comment type="similarity">
    <text evidence="2">Belongs to the ABC transporter superfamily.</text>
</comment>
<dbReference type="InterPro" id="IPR003593">
    <property type="entry name" value="AAA+_ATPase"/>
</dbReference>
<dbReference type="EMBL" id="AP025628">
    <property type="protein sequence ID" value="BDG62251.1"/>
    <property type="molecule type" value="Genomic_DNA"/>
</dbReference>
<keyword evidence="5" id="KW-0547">Nucleotide-binding</keyword>
<dbReference type="InterPro" id="IPR015856">
    <property type="entry name" value="ABC_transpr_CbiO/EcfA_su"/>
</dbReference>
<dbReference type="SMART" id="SM00382">
    <property type="entry name" value="AAA"/>
    <property type="match status" value="1"/>
</dbReference>
<evidence type="ECO:0000313" key="10">
    <source>
        <dbReference type="EMBL" id="BDG62251.1"/>
    </source>
</evidence>
<dbReference type="Pfam" id="PF00005">
    <property type="entry name" value="ABC_tran"/>
    <property type="match status" value="1"/>
</dbReference>
<dbReference type="RefSeq" id="WP_264842844.1">
    <property type="nucleotide sequence ID" value="NZ_AP025628.1"/>
</dbReference>
<dbReference type="NCBIfam" id="TIGR04520">
    <property type="entry name" value="ECF_ATPase_1"/>
    <property type="match status" value="1"/>
</dbReference>
<keyword evidence="6 10" id="KW-0067">ATP-binding</keyword>
<dbReference type="InterPro" id="IPR030947">
    <property type="entry name" value="EcfA_1"/>
</dbReference>
<dbReference type="GO" id="GO:0005524">
    <property type="term" value="F:ATP binding"/>
    <property type="evidence" value="ECO:0007669"/>
    <property type="project" value="UniProtKB-KW"/>
</dbReference>
<keyword evidence="11" id="KW-1185">Reference proteome</keyword>
<keyword evidence="8" id="KW-0472">Membrane</keyword>
<dbReference type="InterPro" id="IPR017871">
    <property type="entry name" value="ABC_transporter-like_CS"/>
</dbReference>
<evidence type="ECO:0000256" key="2">
    <source>
        <dbReference type="ARBA" id="ARBA00005417"/>
    </source>
</evidence>
<comment type="subcellular location">
    <subcellularLocation>
        <location evidence="1">Cell membrane</location>
        <topology evidence="1">Peripheral membrane protein</topology>
    </subcellularLocation>
</comment>